<keyword evidence="1" id="KW-0819">tRNA processing</keyword>
<keyword evidence="5" id="KW-0694">RNA-binding</keyword>
<dbReference type="EMBL" id="MFNF01000050">
    <property type="protein sequence ID" value="OGH00052.1"/>
    <property type="molecule type" value="Genomic_DNA"/>
</dbReference>
<evidence type="ECO:0000313" key="6">
    <source>
        <dbReference type="EMBL" id="OGH00052.1"/>
    </source>
</evidence>
<comment type="caution">
    <text evidence="6">The sequence shown here is derived from an EMBL/GenBank/DDBJ whole genome shotgun (WGS) entry which is preliminary data.</text>
</comment>
<dbReference type="GO" id="GO:0004526">
    <property type="term" value="F:ribonuclease P activity"/>
    <property type="evidence" value="ECO:0007669"/>
    <property type="project" value="InterPro"/>
</dbReference>
<dbReference type="Pfam" id="PF00825">
    <property type="entry name" value="Ribonuclease_P"/>
    <property type="match status" value="1"/>
</dbReference>
<evidence type="ECO:0000313" key="7">
    <source>
        <dbReference type="Proteomes" id="UP000177583"/>
    </source>
</evidence>
<dbReference type="Proteomes" id="UP000177583">
    <property type="component" value="Unassembled WGS sequence"/>
</dbReference>
<organism evidence="6 7">
    <name type="scientific">Candidatus Lambdaproteobacteria bacterium RIFOXYD2_FULL_56_26</name>
    <dbReference type="NCBI Taxonomy" id="1817773"/>
    <lineage>
        <taxon>Bacteria</taxon>
        <taxon>Pseudomonadati</taxon>
        <taxon>Pseudomonadota</taxon>
        <taxon>Candidatus Lambdaproteobacteria</taxon>
    </lineage>
</organism>
<protein>
    <submittedName>
        <fullName evidence="6">Uncharacterized protein</fullName>
    </submittedName>
</protein>
<proteinExistence type="predicted"/>
<evidence type="ECO:0000256" key="5">
    <source>
        <dbReference type="ARBA" id="ARBA00022884"/>
    </source>
</evidence>
<evidence type="ECO:0000256" key="1">
    <source>
        <dbReference type="ARBA" id="ARBA00022694"/>
    </source>
</evidence>
<dbReference type="GO" id="GO:0008033">
    <property type="term" value="P:tRNA processing"/>
    <property type="evidence" value="ECO:0007669"/>
    <property type="project" value="UniProtKB-KW"/>
</dbReference>
<name>A0A1F6GPP0_9PROT</name>
<dbReference type="GO" id="GO:0000049">
    <property type="term" value="F:tRNA binding"/>
    <property type="evidence" value="ECO:0007669"/>
    <property type="project" value="InterPro"/>
</dbReference>
<sequence length="82" mass="9471">MKFKWTAVEAGRAKTVISISKRVGSSPQRNRLKRLIRENLRQSPEWLDRPINLAIYVTGAPQTAPTLKEVACHLERFFRHLS</sequence>
<dbReference type="AlphaFoldDB" id="A0A1F6GPP0"/>
<evidence type="ECO:0000256" key="4">
    <source>
        <dbReference type="ARBA" id="ARBA00022801"/>
    </source>
</evidence>
<dbReference type="Gene3D" id="3.30.230.10">
    <property type="match status" value="1"/>
</dbReference>
<dbReference type="InterPro" id="IPR000100">
    <property type="entry name" value="RNase_P"/>
</dbReference>
<keyword evidence="4" id="KW-0378">Hydrolase</keyword>
<dbReference type="InterPro" id="IPR020568">
    <property type="entry name" value="Ribosomal_Su5_D2-typ_SF"/>
</dbReference>
<evidence type="ECO:0000256" key="3">
    <source>
        <dbReference type="ARBA" id="ARBA00022759"/>
    </source>
</evidence>
<gene>
    <name evidence="6" type="ORF">A2557_04185</name>
</gene>
<accession>A0A1F6GPP0</accession>
<evidence type="ECO:0000256" key="2">
    <source>
        <dbReference type="ARBA" id="ARBA00022722"/>
    </source>
</evidence>
<dbReference type="InterPro" id="IPR014721">
    <property type="entry name" value="Ribsml_uS5_D2-typ_fold_subgr"/>
</dbReference>
<dbReference type="SUPFAM" id="SSF54211">
    <property type="entry name" value="Ribosomal protein S5 domain 2-like"/>
    <property type="match status" value="1"/>
</dbReference>
<reference evidence="6 7" key="1">
    <citation type="journal article" date="2016" name="Nat. Commun.">
        <title>Thousands of microbial genomes shed light on interconnected biogeochemical processes in an aquifer system.</title>
        <authorList>
            <person name="Anantharaman K."/>
            <person name="Brown C.T."/>
            <person name="Hug L.A."/>
            <person name="Sharon I."/>
            <person name="Castelle C.J."/>
            <person name="Probst A.J."/>
            <person name="Thomas B.C."/>
            <person name="Singh A."/>
            <person name="Wilkins M.J."/>
            <person name="Karaoz U."/>
            <person name="Brodie E.L."/>
            <person name="Williams K.H."/>
            <person name="Hubbard S.S."/>
            <person name="Banfield J.F."/>
        </authorList>
    </citation>
    <scope>NUCLEOTIDE SEQUENCE [LARGE SCALE GENOMIC DNA]</scope>
</reference>
<keyword evidence="2" id="KW-0540">Nuclease</keyword>
<keyword evidence="3" id="KW-0255">Endonuclease</keyword>